<dbReference type="GO" id="GO:0005524">
    <property type="term" value="F:ATP binding"/>
    <property type="evidence" value="ECO:0007669"/>
    <property type="project" value="UniProtKB-UniRule"/>
</dbReference>
<keyword evidence="4 7" id="KW-0547">Nucleotide-binding</keyword>
<evidence type="ECO:0000256" key="4">
    <source>
        <dbReference type="ARBA" id="ARBA00022741"/>
    </source>
</evidence>
<evidence type="ECO:0000256" key="5">
    <source>
        <dbReference type="ARBA" id="ARBA00022777"/>
    </source>
</evidence>
<dbReference type="AlphaFoldDB" id="A0A6G5R9D2"/>
<feature type="compositionally biased region" description="Basic and acidic residues" evidence="8">
    <location>
        <begin position="575"/>
        <end position="594"/>
    </location>
</feature>
<evidence type="ECO:0000259" key="10">
    <source>
        <dbReference type="PROSITE" id="PS50011"/>
    </source>
</evidence>
<dbReference type="SUPFAM" id="SSF56112">
    <property type="entry name" value="Protein kinase-like (PK-like)"/>
    <property type="match status" value="1"/>
</dbReference>
<dbReference type="Proteomes" id="UP000495940">
    <property type="component" value="Chromosome"/>
</dbReference>
<feature type="region of interest" description="Disordered" evidence="8">
    <location>
        <begin position="535"/>
        <end position="645"/>
    </location>
</feature>
<keyword evidence="5 11" id="KW-0418">Kinase</keyword>
<evidence type="ECO:0000256" key="3">
    <source>
        <dbReference type="ARBA" id="ARBA00022679"/>
    </source>
</evidence>
<keyword evidence="9" id="KW-0472">Membrane</keyword>
<gene>
    <name evidence="11" type="ORF">CEB94_05565</name>
</gene>
<name>A0A6G5R9D2_9ACTN</name>
<keyword evidence="3" id="KW-0808">Transferase</keyword>
<feature type="domain" description="Protein kinase" evidence="10">
    <location>
        <begin position="20"/>
        <end position="279"/>
    </location>
</feature>
<feature type="compositionally biased region" description="Basic and acidic residues" evidence="8">
    <location>
        <begin position="539"/>
        <end position="551"/>
    </location>
</feature>
<feature type="compositionally biased region" description="Gly residues" evidence="8">
    <location>
        <begin position="607"/>
        <end position="642"/>
    </location>
</feature>
<dbReference type="Pfam" id="PF00069">
    <property type="entry name" value="Pkinase"/>
    <property type="match status" value="1"/>
</dbReference>
<dbReference type="InterPro" id="IPR017441">
    <property type="entry name" value="Protein_kinase_ATP_BS"/>
</dbReference>
<protein>
    <recommendedName>
        <fullName evidence="1">non-specific serine/threonine protein kinase</fullName>
        <ecNumber evidence="1">2.7.11.1</ecNumber>
    </recommendedName>
</protein>
<keyword evidence="9" id="KW-1133">Transmembrane helix</keyword>
<dbReference type="CDD" id="cd14014">
    <property type="entry name" value="STKc_PknB_like"/>
    <property type="match status" value="1"/>
</dbReference>
<dbReference type="Gene3D" id="3.30.200.20">
    <property type="entry name" value="Phosphorylase Kinase, domain 1"/>
    <property type="match status" value="1"/>
</dbReference>
<dbReference type="PANTHER" id="PTHR43289:SF6">
    <property type="entry name" value="SERINE_THREONINE-PROTEIN KINASE NEKL-3"/>
    <property type="match status" value="1"/>
</dbReference>
<evidence type="ECO:0000256" key="9">
    <source>
        <dbReference type="SAM" id="Phobius"/>
    </source>
</evidence>
<accession>A0A6G5R9D2</accession>
<feature type="compositionally biased region" description="Low complexity" evidence="8">
    <location>
        <begin position="333"/>
        <end position="348"/>
    </location>
</feature>
<evidence type="ECO:0000313" key="11">
    <source>
        <dbReference type="EMBL" id="QCD54376.1"/>
    </source>
</evidence>
<feature type="compositionally biased region" description="Low complexity" evidence="8">
    <location>
        <begin position="466"/>
        <end position="477"/>
    </location>
</feature>
<keyword evidence="6 7" id="KW-0067">ATP-binding</keyword>
<dbReference type="SMART" id="SM00220">
    <property type="entry name" value="S_TKc"/>
    <property type="match status" value="1"/>
</dbReference>
<dbReference type="PANTHER" id="PTHR43289">
    <property type="entry name" value="MITOGEN-ACTIVATED PROTEIN KINASE KINASE KINASE 20-RELATED"/>
    <property type="match status" value="1"/>
</dbReference>
<dbReference type="PROSITE" id="PS00107">
    <property type="entry name" value="PROTEIN_KINASE_ATP"/>
    <property type="match status" value="1"/>
</dbReference>
<evidence type="ECO:0000256" key="1">
    <source>
        <dbReference type="ARBA" id="ARBA00012513"/>
    </source>
</evidence>
<dbReference type="InterPro" id="IPR000719">
    <property type="entry name" value="Prot_kinase_dom"/>
</dbReference>
<dbReference type="RefSeq" id="WP_175431082.1">
    <property type="nucleotide sequence ID" value="NZ_CP021978.1"/>
</dbReference>
<dbReference type="EMBL" id="CP021978">
    <property type="protein sequence ID" value="QCD54376.1"/>
    <property type="molecule type" value="Genomic_DNA"/>
</dbReference>
<keyword evidence="9" id="KW-0812">Transmembrane</keyword>
<keyword evidence="2 11" id="KW-0723">Serine/threonine-protein kinase</keyword>
<feature type="compositionally biased region" description="Low complexity" evidence="8">
    <location>
        <begin position="416"/>
        <end position="458"/>
    </location>
</feature>
<evidence type="ECO:0000313" key="12">
    <source>
        <dbReference type="Proteomes" id="UP000495940"/>
    </source>
</evidence>
<dbReference type="GO" id="GO:0004674">
    <property type="term" value="F:protein serine/threonine kinase activity"/>
    <property type="evidence" value="ECO:0007669"/>
    <property type="project" value="UniProtKB-KW"/>
</dbReference>
<dbReference type="EC" id="2.7.11.1" evidence="1"/>
<dbReference type="KEGG" id="shaw:CEB94_05565"/>
<feature type="transmembrane region" description="Helical" evidence="9">
    <location>
        <begin position="514"/>
        <end position="536"/>
    </location>
</feature>
<evidence type="ECO:0000256" key="6">
    <source>
        <dbReference type="ARBA" id="ARBA00022840"/>
    </source>
</evidence>
<feature type="binding site" evidence="7">
    <location>
        <position position="49"/>
    </location>
    <ligand>
        <name>ATP</name>
        <dbReference type="ChEBI" id="CHEBI:30616"/>
    </ligand>
</feature>
<dbReference type="InterPro" id="IPR011009">
    <property type="entry name" value="Kinase-like_dom_sf"/>
</dbReference>
<feature type="compositionally biased region" description="Low complexity" evidence="8">
    <location>
        <begin position="487"/>
        <end position="497"/>
    </location>
</feature>
<dbReference type="PROSITE" id="PS50011">
    <property type="entry name" value="PROTEIN_KINASE_DOM"/>
    <property type="match status" value="1"/>
</dbReference>
<proteinExistence type="predicted"/>
<dbReference type="InterPro" id="IPR008271">
    <property type="entry name" value="Ser/Thr_kinase_AS"/>
</dbReference>
<feature type="region of interest" description="Disordered" evidence="8">
    <location>
        <begin position="284"/>
        <end position="505"/>
    </location>
</feature>
<evidence type="ECO:0000256" key="2">
    <source>
        <dbReference type="ARBA" id="ARBA00022527"/>
    </source>
</evidence>
<reference evidence="11 12" key="1">
    <citation type="submission" date="2017-06" db="EMBL/GenBank/DDBJ databases">
        <title>Complete Genome Sequence of Streptomyces hawaiiensis NRRL 15010 and insights into acyldepsipeptides biosynthesis.</title>
        <authorList>
            <person name="Mariita R.M."/>
            <person name="Sello J.K."/>
        </authorList>
    </citation>
    <scope>NUCLEOTIDE SEQUENCE [LARGE SCALE GENOMIC DNA]</scope>
    <source>
        <strain evidence="11 12">ATCC 12236</strain>
    </source>
</reference>
<dbReference type="PROSITE" id="PS00108">
    <property type="entry name" value="PROTEIN_KINASE_ST"/>
    <property type="match status" value="1"/>
</dbReference>
<evidence type="ECO:0000256" key="7">
    <source>
        <dbReference type="PROSITE-ProRule" id="PRU10141"/>
    </source>
</evidence>
<organism evidence="11 12">
    <name type="scientific">Streptomyces hawaiiensis</name>
    <dbReference type="NCBI Taxonomy" id="67305"/>
    <lineage>
        <taxon>Bacteria</taxon>
        <taxon>Bacillati</taxon>
        <taxon>Actinomycetota</taxon>
        <taxon>Actinomycetes</taxon>
        <taxon>Kitasatosporales</taxon>
        <taxon>Streptomycetaceae</taxon>
        <taxon>Streptomyces</taxon>
    </lineage>
</organism>
<dbReference type="Gene3D" id="1.10.510.10">
    <property type="entry name" value="Transferase(Phosphotransferase) domain 1"/>
    <property type="match status" value="1"/>
</dbReference>
<evidence type="ECO:0000256" key="8">
    <source>
        <dbReference type="SAM" id="MobiDB-lite"/>
    </source>
</evidence>
<feature type="compositionally biased region" description="Low complexity" evidence="8">
    <location>
        <begin position="377"/>
        <end position="388"/>
    </location>
</feature>
<sequence>MSTGEYGQSDGAGRLLAGRYRVTAALGRGGMGVVWKAVDEVLGREVAVKELRTYTDAAGPELADLQLRMRREARAAARVRHPGVIAVHDIAQVDGRPIIVMELVDGPSLDDVLRERGTLDSGEAAGIGAKVMDALAAAHRAGVLHRDVKPGNILLDRSGRVVLTDFGIATMEDPGDGSATHLTRSGELVGSLDYLAPERAQGADPGPASDIWALGATLYAAVEGASPFRRTSTFSTLTAIVTEPLPEPRRAGPLAPVLQRLLDKRPESRPEADHARELLQAVADGGTDAPTSPLRGPAVSPPRAETERSVPSIPPGFGPPQQDTGGPQEGPRTPGFGTAAAFGAAGVAGAAGDGGPGHSDPGHPAPQGSGVRGPGAGQVPPAGPGAQRSGPGAQGSGPGHFENAGAGHAGPGNPGHPGNPAHAGSGNPPHAGSGSPAHAGPGNPAHAGPGHAGPGHPAHAGHGHPAHAGPGPQDPGAGPQGFGPVGARSAAHEASAATVPVIADRAAPRRKARVLLAAAAVTVVLAAAGTTVALLGDSGGKETGARTDAARADAGSPEPSGADDGSNAPRATQQADDKGKTPSSKPRDQKDPEPTGRATDSAPAKSTGGGTSGTTGDTTGGTSDGGTSGGVSGGGATTGGGSTTPAPAPACHAIGGGKYNCQVWKTADSYTASGTKVGILKAGTNYFYCQQNLGRRETSGEWTNVWWAKTDDDSGNTNVWVSDVYIKGGDNDTPVPGLPLC</sequence>
<keyword evidence="12" id="KW-1185">Reference proteome</keyword>